<accession>F6HYP6</accession>
<dbReference type="EMBL" id="FN596499">
    <property type="protein sequence ID" value="CCB59810.1"/>
    <property type="molecule type" value="Genomic_DNA"/>
</dbReference>
<keyword evidence="2" id="KW-1185">Reference proteome</keyword>
<dbReference type="InParanoid" id="F6HYP6"/>
<proteinExistence type="predicted"/>
<dbReference type="Proteomes" id="UP000009183">
    <property type="component" value="Chromosome 11"/>
</dbReference>
<reference evidence="2" key="1">
    <citation type="journal article" date="2007" name="Nature">
        <title>The grapevine genome sequence suggests ancestral hexaploidization in major angiosperm phyla.</title>
        <authorList>
            <consortium name="The French-Italian Public Consortium for Grapevine Genome Characterization."/>
            <person name="Jaillon O."/>
            <person name="Aury J.-M."/>
            <person name="Noel B."/>
            <person name="Policriti A."/>
            <person name="Clepet C."/>
            <person name="Casagrande A."/>
            <person name="Choisne N."/>
            <person name="Aubourg S."/>
            <person name="Vitulo N."/>
            <person name="Jubin C."/>
            <person name="Vezzi A."/>
            <person name="Legeai F."/>
            <person name="Hugueney P."/>
            <person name="Dasilva C."/>
            <person name="Horner D."/>
            <person name="Mica E."/>
            <person name="Jublot D."/>
            <person name="Poulain J."/>
            <person name="Bruyere C."/>
            <person name="Billault A."/>
            <person name="Segurens B."/>
            <person name="Gouyvenoux M."/>
            <person name="Ugarte E."/>
            <person name="Cattonaro F."/>
            <person name="Anthouard V."/>
            <person name="Vico V."/>
            <person name="Del Fabbro C."/>
            <person name="Alaux M."/>
            <person name="Di Gaspero G."/>
            <person name="Dumas V."/>
            <person name="Felice N."/>
            <person name="Paillard S."/>
            <person name="Juman I."/>
            <person name="Moroldo M."/>
            <person name="Scalabrin S."/>
            <person name="Canaguier A."/>
            <person name="Le Clainche I."/>
            <person name="Malacrida G."/>
            <person name="Durand E."/>
            <person name="Pesole G."/>
            <person name="Laucou V."/>
            <person name="Chatelet P."/>
            <person name="Merdinoglu D."/>
            <person name="Delledonne M."/>
            <person name="Pezzotti M."/>
            <person name="Lecharny A."/>
            <person name="Scarpelli C."/>
            <person name="Artiguenave F."/>
            <person name="Pe M.E."/>
            <person name="Valle G."/>
            <person name="Morgante M."/>
            <person name="Caboche M."/>
            <person name="Adam-Blondon A.-F."/>
            <person name="Weissenbach J."/>
            <person name="Quetier F."/>
            <person name="Wincker P."/>
        </authorList>
    </citation>
    <scope>NUCLEOTIDE SEQUENCE [LARGE SCALE GENOMIC DNA]</scope>
    <source>
        <strain evidence="2">cv. Pinot noir / PN40024</strain>
    </source>
</reference>
<protein>
    <submittedName>
        <fullName evidence="1">Uncharacterized protein</fullName>
    </submittedName>
</protein>
<evidence type="ECO:0000313" key="1">
    <source>
        <dbReference type="EMBL" id="CCB59810.1"/>
    </source>
</evidence>
<evidence type="ECO:0000313" key="2">
    <source>
        <dbReference type="Proteomes" id="UP000009183"/>
    </source>
</evidence>
<dbReference type="PaxDb" id="29760-VIT_11s0037g01380.t01"/>
<sequence length="25" mass="2756">MNKSCPVVPSQLTSSTLRSSQFQVM</sequence>
<dbReference type="HOGENOM" id="CLU_3419843_0_0_1"/>
<dbReference type="AlphaFoldDB" id="F6HYP6"/>
<gene>
    <name evidence="1" type="ordered locus">VIT_11s0037g01380</name>
</gene>
<name>F6HYP6_VITVI</name>
<organism evidence="1 2">
    <name type="scientific">Vitis vinifera</name>
    <name type="common">Grape</name>
    <dbReference type="NCBI Taxonomy" id="29760"/>
    <lineage>
        <taxon>Eukaryota</taxon>
        <taxon>Viridiplantae</taxon>
        <taxon>Streptophyta</taxon>
        <taxon>Embryophyta</taxon>
        <taxon>Tracheophyta</taxon>
        <taxon>Spermatophyta</taxon>
        <taxon>Magnoliopsida</taxon>
        <taxon>eudicotyledons</taxon>
        <taxon>Gunneridae</taxon>
        <taxon>Pentapetalae</taxon>
        <taxon>rosids</taxon>
        <taxon>Vitales</taxon>
        <taxon>Vitaceae</taxon>
        <taxon>Viteae</taxon>
        <taxon>Vitis</taxon>
    </lineage>
</organism>